<feature type="active site" description="Proton donor/acceptor" evidence="4">
    <location>
        <position position="135"/>
    </location>
</feature>
<dbReference type="PANTHER" id="PTHR12128:SF66">
    <property type="entry name" value="4-HYDROXY-2-OXOGLUTARATE ALDOLASE, MITOCHONDRIAL"/>
    <property type="match status" value="1"/>
</dbReference>
<protein>
    <submittedName>
        <fullName evidence="6">Dihydrodipicolinate synthase family protein</fullName>
        <ecNumber evidence="6">4.1.3.3</ecNumber>
        <ecNumber evidence="6">4.2.1.41</ecNumber>
        <ecNumber evidence="6">4.3.3.7</ecNumber>
    </submittedName>
</protein>
<reference evidence="6" key="1">
    <citation type="submission" date="2024-06" db="EMBL/GenBank/DDBJ databases">
        <title>Caulobacter inopinatus, sp. nov.</title>
        <authorList>
            <person name="Donachie S.P."/>
        </authorList>
    </citation>
    <scope>NUCLEOTIDE SEQUENCE</scope>
    <source>
        <strain evidence="6">73W</strain>
    </source>
</reference>
<evidence type="ECO:0000256" key="2">
    <source>
        <dbReference type="ARBA" id="ARBA00023239"/>
    </source>
</evidence>
<evidence type="ECO:0000256" key="4">
    <source>
        <dbReference type="PIRSR" id="PIRSR001365-1"/>
    </source>
</evidence>
<feature type="binding site" evidence="5">
    <location>
        <position position="47"/>
    </location>
    <ligand>
        <name>pyruvate</name>
        <dbReference type="ChEBI" id="CHEBI:15361"/>
    </ligand>
</feature>
<keyword evidence="2 3" id="KW-0456">Lyase</keyword>
<dbReference type="EC" id="4.2.1.41" evidence="6"/>
<dbReference type="AlphaFoldDB" id="A0AB39KVZ9"/>
<dbReference type="Gene3D" id="3.20.20.70">
    <property type="entry name" value="Aldolase class I"/>
    <property type="match status" value="1"/>
</dbReference>
<dbReference type="Pfam" id="PF00701">
    <property type="entry name" value="DHDPS"/>
    <property type="match status" value="1"/>
</dbReference>
<evidence type="ECO:0000256" key="5">
    <source>
        <dbReference type="PIRSR" id="PIRSR001365-2"/>
    </source>
</evidence>
<dbReference type="GO" id="GO:0008747">
    <property type="term" value="F:N-acetylneuraminate lyase activity"/>
    <property type="evidence" value="ECO:0007669"/>
    <property type="project" value="UniProtKB-EC"/>
</dbReference>
<evidence type="ECO:0000256" key="1">
    <source>
        <dbReference type="ARBA" id="ARBA00007592"/>
    </source>
</evidence>
<evidence type="ECO:0000313" key="6">
    <source>
        <dbReference type="EMBL" id="XDO97964.1"/>
    </source>
</evidence>
<dbReference type="EC" id="4.1.3.3" evidence="6"/>
<gene>
    <name evidence="6" type="ORF">ABOZ73_05975</name>
</gene>
<dbReference type="EC" id="4.3.3.7" evidence="6"/>
<dbReference type="RefSeq" id="WP_369061524.1">
    <property type="nucleotide sequence ID" value="NZ_CP158375.1"/>
</dbReference>
<accession>A0AB39KVZ9</accession>
<name>A0AB39KVZ9_9CAUL</name>
<dbReference type="InterPro" id="IPR002220">
    <property type="entry name" value="DapA-like"/>
</dbReference>
<dbReference type="PANTHER" id="PTHR12128">
    <property type="entry name" value="DIHYDRODIPICOLINATE SYNTHASE"/>
    <property type="match status" value="1"/>
</dbReference>
<evidence type="ECO:0000256" key="3">
    <source>
        <dbReference type="PIRNR" id="PIRNR001365"/>
    </source>
</evidence>
<dbReference type="InterPro" id="IPR013785">
    <property type="entry name" value="Aldolase_TIM"/>
</dbReference>
<dbReference type="GO" id="GO:0047448">
    <property type="term" value="F:5-dehydro-4-deoxyglucarate dehydratase activity"/>
    <property type="evidence" value="ECO:0007669"/>
    <property type="project" value="UniProtKB-EC"/>
</dbReference>
<dbReference type="EMBL" id="CP158375">
    <property type="protein sequence ID" value="XDO97964.1"/>
    <property type="molecule type" value="Genomic_DNA"/>
</dbReference>
<comment type="similarity">
    <text evidence="1 3">Belongs to the DapA family.</text>
</comment>
<dbReference type="SUPFAM" id="SSF51569">
    <property type="entry name" value="Aldolase"/>
    <property type="match status" value="1"/>
</dbReference>
<dbReference type="SMART" id="SM01130">
    <property type="entry name" value="DHDPS"/>
    <property type="match status" value="1"/>
</dbReference>
<dbReference type="CDD" id="cd00408">
    <property type="entry name" value="DHDPS-like"/>
    <property type="match status" value="1"/>
</dbReference>
<feature type="active site" description="Schiff-base intermediate with substrate" evidence="4">
    <location>
        <position position="163"/>
    </location>
</feature>
<dbReference type="GO" id="GO:0005829">
    <property type="term" value="C:cytosol"/>
    <property type="evidence" value="ECO:0007669"/>
    <property type="project" value="TreeGrafter"/>
</dbReference>
<dbReference type="GO" id="GO:0008840">
    <property type="term" value="F:4-hydroxy-tetrahydrodipicolinate synthase activity"/>
    <property type="evidence" value="ECO:0007669"/>
    <property type="project" value="UniProtKB-EC"/>
</dbReference>
<proteinExistence type="inferred from homology"/>
<sequence>MTLFSGLSAFPITPADADGRVDVAGVQKVVGRLVEAKVDSIGLLGSTGTYAYLTRDERRRAVEAAVERVQGEVPLMVGIGATSTAEVIRLGQDAAKAGADAVLLAPVSYLPLSDEEVAQHYAAVAAAVGLPLCIYNNPTVTRFTFSPELIGRLSQVEGIAAVKTSGADTPQEAQALIAGLRAQVAPGFSIGCAADWMVTEAMIAGAQAWYSVLGGLFPAPIQTIVRAVRAGDADAARGENARLKPLWDLFKELSSFRIVYAANNLLGLTDAQPPRPILGLSETDRRRVAQVIDDLQLA</sequence>
<dbReference type="PRINTS" id="PR00146">
    <property type="entry name" value="DHPICSNTHASE"/>
</dbReference>
<dbReference type="PIRSF" id="PIRSF001365">
    <property type="entry name" value="DHDPS"/>
    <property type="match status" value="1"/>
</dbReference>
<organism evidence="6">
    <name type="scientific">Caulobacter sp. 73W</name>
    <dbReference type="NCBI Taxonomy" id="3161137"/>
    <lineage>
        <taxon>Bacteria</taxon>
        <taxon>Pseudomonadati</taxon>
        <taxon>Pseudomonadota</taxon>
        <taxon>Alphaproteobacteria</taxon>
        <taxon>Caulobacterales</taxon>
        <taxon>Caulobacteraceae</taxon>
        <taxon>Caulobacter</taxon>
    </lineage>
</organism>